<dbReference type="InterPro" id="IPR015915">
    <property type="entry name" value="Kelch-typ_b-propeller"/>
</dbReference>
<dbReference type="SMART" id="SM00612">
    <property type="entry name" value="Kelch"/>
    <property type="match status" value="4"/>
</dbReference>
<dbReference type="SUPFAM" id="SSF117281">
    <property type="entry name" value="Kelch motif"/>
    <property type="match status" value="2"/>
</dbReference>
<name>A0A0K1EKV6_CHOCO</name>
<dbReference type="Proteomes" id="UP000067626">
    <property type="component" value="Chromosome"/>
</dbReference>
<keyword evidence="1" id="KW-0472">Membrane</keyword>
<reference evidence="3 4" key="1">
    <citation type="submission" date="2015-07" db="EMBL/GenBank/DDBJ databases">
        <title>Genome analysis of myxobacterium Chondromyces crocatus Cm c5 reveals a high potential for natural compound synthesis and the genetic basis for the loss of fruiting body formation.</title>
        <authorList>
            <person name="Zaburannyi N."/>
            <person name="Bunk B."/>
            <person name="Maier J."/>
            <person name="Overmann J."/>
            <person name="Mueller R."/>
        </authorList>
    </citation>
    <scope>NUCLEOTIDE SEQUENCE [LARGE SCALE GENOMIC DNA]</scope>
    <source>
        <strain evidence="3 4">Cm c5</strain>
    </source>
</reference>
<dbReference type="InterPro" id="IPR037293">
    <property type="entry name" value="Gal_Oxidase_central_sf"/>
</dbReference>
<accession>A0A0K1EKV6</accession>
<evidence type="ECO:0000256" key="2">
    <source>
        <dbReference type="SAM" id="SignalP"/>
    </source>
</evidence>
<feature type="signal peptide" evidence="2">
    <location>
        <begin position="1"/>
        <end position="25"/>
    </location>
</feature>
<dbReference type="AlphaFoldDB" id="A0A0K1EKV6"/>
<gene>
    <name evidence="3" type="ORF">CMC5_054540</name>
</gene>
<dbReference type="EMBL" id="CP012159">
    <property type="protein sequence ID" value="AKT41287.1"/>
    <property type="molecule type" value="Genomic_DNA"/>
</dbReference>
<evidence type="ECO:0008006" key="5">
    <source>
        <dbReference type="Google" id="ProtNLM"/>
    </source>
</evidence>
<keyword evidence="1" id="KW-0812">Transmembrane</keyword>
<dbReference type="InterPro" id="IPR006652">
    <property type="entry name" value="Kelch_1"/>
</dbReference>
<feature type="transmembrane region" description="Helical" evidence="1">
    <location>
        <begin position="395"/>
        <end position="414"/>
    </location>
</feature>
<proteinExistence type="predicted"/>
<evidence type="ECO:0000313" key="4">
    <source>
        <dbReference type="Proteomes" id="UP000067626"/>
    </source>
</evidence>
<dbReference type="PANTHER" id="PTHR45632">
    <property type="entry name" value="LD33804P"/>
    <property type="match status" value="1"/>
</dbReference>
<dbReference type="KEGG" id="ccro:CMC5_054540"/>
<dbReference type="PANTHER" id="PTHR45632:SF5">
    <property type="entry name" value="KELCH-LIKE PROTEIN 22"/>
    <property type="match status" value="1"/>
</dbReference>
<dbReference type="STRING" id="52.CMC5_054540"/>
<keyword evidence="1" id="KW-1133">Transmembrane helix</keyword>
<sequence length="427" mass="44714">MRFSTLISHLVPAAVALSVSLPAAAQSWTSSTLSIGRLDHGTAALPNGDVLVVGGYMDMTTESAEVVERYSTSTGAWSVDGTTQGDYHFMEVSVFSLPDGRLLAASMEEVMETYDPGAGVWTAHPAAFFFLSSSAVTQLANGDPFFVGGGMEFNDWGTTARFDVATDTLQTLTSLNTPRRGHTATLLADGRVLVTGGYYDDAGYLDSCEIYDPVANTWTFVAPMPGARFNHGAARLPDGRVLVTGGRFSGDTSTSLYDPSTDSWTAGPSMLTARWKHAVVTLSSGRLVVVGGGANVELFDPATETFIPLPSLSTPRGKNATYIPGKGLLVVSNDSSDFYALHQTAEGDPCVITEECASGTCDEGICVDESSGAGAGGPGGPPGGGGGCWLPFFDFSGAPGGAAVLLFAPGLFAWRRRRSEVGRRPQR</sequence>
<protein>
    <recommendedName>
        <fullName evidence="5">Kelch domain-containing protein</fullName>
    </recommendedName>
</protein>
<keyword evidence="2" id="KW-0732">Signal</keyword>
<evidence type="ECO:0000256" key="1">
    <source>
        <dbReference type="SAM" id="Phobius"/>
    </source>
</evidence>
<organism evidence="3 4">
    <name type="scientific">Chondromyces crocatus</name>
    <dbReference type="NCBI Taxonomy" id="52"/>
    <lineage>
        <taxon>Bacteria</taxon>
        <taxon>Pseudomonadati</taxon>
        <taxon>Myxococcota</taxon>
        <taxon>Polyangia</taxon>
        <taxon>Polyangiales</taxon>
        <taxon>Polyangiaceae</taxon>
        <taxon>Chondromyces</taxon>
    </lineage>
</organism>
<dbReference type="Gene3D" id="2.130.10.80">
    <property type="entry name" value="Galactose oxidase/kelch, beta-propeller"/>
    <property type="match status" value="2"/>
</dbReference>
<feature type="chain" id="PRO_5005459587" description="Kelch domain-containing protein" evidence="2">
    <location>
        <begin position="26"/>
        <end position="427"/>
    </location>
</feature>
<dbReference type="Pfam" id="PF01344">
    <property type="entry name" value="Kelch_1"/>
    <property type="match status" value="3"/>
</dbReference>
<evidence type="ECO:0000313" key="3">
    <source>
        <dbReference type="EMBL" id="AKT41287.1"/>
    </source>
</evidence>
<keyword evidence="4" id="KW-1185">Reference proteome</keyword>